<evidence type="ECO:0000256" key="7">
    <source>
        <dbReference type="PROSITE-ProRule" id="PRU00846"/>
    </source>
</evidence>
<organism evidence="14">
    <name type="scientific">Drosophila simulans</name>
    <name type="common">Fruit fly</name>
    <dbReference type="NCBI Taxonomy" id="7240"/>
    <lineage>
        <taxon>Eukaryota</taxon>
        <taxon>Metazoa</taxon>
        <taxon>Ecdysozoa</taxon>
        <taxon>Arthropoda</taxon>
        <taxon>Hexapoda</taxon>
        <taxon>Insecta</taxon>
        <taxon>Pterygota</taxon>
        <taxon>Neoptera</taxon>
        <taxon>Endopterygota</taxon>
        <taxon>Diptera</taxon>
        <taxon>Brachycera</taxon>
        <taxon>Muscomorpha</taxon>
        <taxon>Ephydroidea</taxon>
        <taxon>Drosophilidae</taxon>
        <taxon>Drosophila</taxon>
        <taxon>Sophophora</taxon>
    </lineage>
</organism>
<dbReference type="GO" id="GO:0043186">
    <property type="term" value="C:P granule"/>
    <property type="evidence" value="ECO:0007669"/>
    <property type="project" value="EnsemblMetazoa"/>
</dbReference>
<feature type="region of interest" description="Disordered" evidence="9">
    <location>
        <begin position="177"/>
        <end position="206"/>
    </location>
</feature>
<feature type="compositionally biased region" description="Low complexity" evidence="9">
    <location>
        <begin position="610"/>
        <end position="648"/>
    </location>
</feature>
<dbReference type="PROSITE" id="PS52002">
    <property type="entry name" value="SM"/>
    <property type="match status" value="1"/>
</dbReference>
<comment type="function">
    <text evidence="6">As a component of the decapping complex, involved in the degradation of mRNAs. Promotes P-body formation. Translational repressor.</text>
</comment>
<feature type="compositionally biased region" description="Low complexity" evidence="9">
    <location>
        <begin position="312"/>
        <end position="326"/>
    </location>
</feature>
<feature type="compositionally biased region" description="Gly residues" evidence="9">
    <location>
        <begin position="132"/>
        <end position="156"/>
    </location>
</feature>
<feature type="domain" description="DFDF" evidence="10">
    <location>
        <begin position="398"/>
        <end position="434"/>
    </location>
</feature>
<evidence type="ECO:0000256" key="4">
    <source>
        <dbReference type="ARBA" id="ARBA00022491"/>
    </source>
</evidence>
<dbReference type="GO" id="GO:0006397">
    <property type="term" value="P:mRNA processing"/>
    <property type="evidence" value="ECO:0007669"/>
    <property type="project" value="UniProtKB-KW"/>
</dbReference>
<dbReference type="InterPro" id="IPR025761">
    <property type="entry name" value="FFD_box"/>
</dbReference>
<dbReference type="InterPro" id="IPR019050">
    <property type="entry name" value="FDF_dom"/>
</dbReference>
<evidence type="ECO:0000259" key="10">
    <source>
        <dbReference type="PROSITE" id="PS51512"/>
    </source>
</evidence>
<reference evidence="14" key="3">
    <citation type="submission" date="2015-04" db="EMBL/GenBank/DDBJ databases">
        <authorList>
            <consortium name="FlyBase"/>
        </authorList>
    </citation>
    <scope>NUCLEOTIDE SEQUENCE</scope>
    <source>
        <strain evidence="14">W501</strain>
    </source>
</reference>
<dbReference type="GO" id="GO:0000226">
    <property type="term" value="P:microtubule cytoskeleton organization"/>
    <property type="evidence" value="ECO:0007669"/>
    <property type="project" value="EnsemblMetazoa"/>
</dbReference>
<dbReference type="GO" id="GO:0003729">
    <property type="term" value="F:mRNA binding"/>
    <property type="evidence" value="ECO:0007669"/>
    <property type="project" value="TreeGrafter"/>
</dbReference>
<dbReference type="InterPro" id="IPR025768">
    <property type="entry name" value="TFG_box"/>
</dbReference>
<dbReference type="OrthoDB" id="21539at2759"/>
<dbReference type="SUPFAM" id="SSF50182">
    <property type="entry name" value="Sm-like ribonucleoproteins"/>
    <property type="match status" value="1"/>
</dbReference>
<dbReference type="Pfam" id="PF12701">
    <property type="entry name" value="LSM14"/>
    <property type="match status" value="1"/>
</dbReference>
<dbReference type="GO" id="GO:0005783">
    <property type="term" value="C:endoplasmic reticulum"/>
    <property type="evidence" value="ECO:0007669"/>
    <property type="project" value="EnsemblMetazoa"/>
</dbReference>
<dbReference type="GO" id="GO:0017151">
    <property type="term" value="F:DEAD/H-box RNA helicase binding"/>
    <property type="evidence" value="ECO:0007669"/>
    <property type="project" value="EnsemblMetazoa"/>
</dbReference>
<feature type="region of interest" description="Disordered" evidence="9">
    <location>
        <begin position="511"/>
        <end position="546"/>
    </location>
</feature>
<evidence type="ECO:0000259" key="11">
    <source>
        <dbReference type="PROSITE" id="PS51513"/>
    </source>
</evidence>
<dbReference type="AlphaFoldDB" id="A0A0J9UJX2"/>
<dbReference type="InterPro" id="IPR025762">
    <property type="entry name" value="DFDF"/>
</dbReference>
<reference evidence="14" key="1">
    <citation type="journal article" date="2013" name="Genome Res.">
        <title>A second-generation assembly of the Drosophila simulans genome provides new insights into patterns of lineage-specific divergence.</title>
        <authorList>
            <person name="Hu T.T."/>
            <person name="Eisen M.B."/>
            <person name="Thornton K.R."/>
            <person name="Andolfatto P."/>
        </authorList>
    </citation>
    <scope>NUCLEOTIDE SEQUENCE [LARGE SCALE GENOMIC DNA]</scope>
    <source>
        <strain evidence="14">W501</strain>
    </source>
</reference>
<dbReference type="GO" id="GO:0045169">
    <property type="term" value="C:fusome"/>
    <property type="evidence" value="ECO:0007669"/>
    <property type="project" value="EnsemblMetazoa"/>
</dbReference>
<feature type="domain" description="FFD box profile" evidence="11">
    <location>
        <begin position="493"/>
        <end position="509"/>
    </location>
</feature>
<dbReference type="SMART" id="SM01271">
    <property type="entry name" value="LSM14"/>
    <property type="match status" value="1"/>
</dbReference>
<evidence type="ECO:0000259" key="12">
    <source>
        <dbReference type="PROSITE" id="PS51536"/>
    </source>
</evidence>
<feature type="compositionally biased region" description="Low complexity" evidence="9">
    <location>
        <begin position="440"/>
        <end position="452"/>
    </location>
</feature>
<dbReference type="GO" id="GO:0034063">
    <property type="term" value="P:stress granule assembly"/>
    <property type="evidence" value="ECO:0007669"/>
    <property type="project" value="TreeGrafter"/>
</dbReference>
<name>A0A0J9UJX2_DROSI</name>
<dbReference type="GO" id="GO:0033962">
    <property type="term" value="P:P-body assembly"/>
    <property type="evidence" value="ECO:0007669"/>
    <property type="project" value="TreeGrafter"/>
</dbReference>
<feature type="compositionally biased region" description="Polar residues" evidence="9">
    <location>
        <begin position="389"/>
        <end position="399"/>
    </location>
</feature>
<proteinExistence type="inferred from homology"/>
<evidence type="ECO:0000256" key="9">
    <source>
        <dbReference type="SAM" id="MobiDB-lite"/>
    </source>
</evidence>
<dbReference type="PANTHER" id="PTHR13586">
    <property type="entry name" value="SCD6 PROTEIN-RELATED"/>
    <property type="match status" value="1"/>
</dbReference>
<protein>
    <submittedName>
        <fullName evidence="14">Uncharacterized protein, isoform H</fullName>
    </submittedName>
</protein>
<dbReference type="PROSITE" id="PS51512">
    <property type="entry name" value="DFDF"/>
    <property type="match status" value="1"/>
</dbReference>
<dbReference type="PROSITE" id="PS51513">
    <property type="entry name" value="FFD"/>
    <property type="match status" value="1"/>
</dbReference>
<evidence type="ECO:0000256" key="6">
    <source>
        <dbReference type="ARBA" id="ARBA00059323"/>
    </source>
</evidence>
<dbReference type="GO" id="GO:0000932">
    <property type="term" value="C:P-body"/>
    <property type="evidence" value="ECO:0007669"/>
    <property type="project" value="TreeGrafter"/>
</dbReference>
<feature type="compositionally biased region" description="Low complexity" evidence="9">
    <location>
        <begin position="361"/>
        <end position="386"/>
    </location>
</feature>
<dbReference type="GO" id="GO:0030036">
    <property type="term" value="P:actin cytoskeleton organization"/>
    <property type="evidence" value="ECO:0007669"/>
    <property type="project" value="EnsemblMetazoa"/>
</dbReference>
<feature type="region of interest" description="Disordered" evidence="9">
    <location>
        <begin position="433"/>
        <end position="490"/>
    </location>
</feature>
<dbReference type="FunFam" id="2.30.30.100:FF:000033">
    <property type="entry name" value="Trailer hitch, isoform C"/>
    <property type="match status" value="1"/>
</dbReference>
<dbReference type="PROSITE" id="PS51536">
    <property type="entry name" value="TFG"/>
    <property type="match status" value="1"/>
</dbReference>
<keyword evidence="4" id="KW-0678">Repressor</keyword>
<dbReference type="GO" id="GO:0071598">
    <property type="term" value="C:neuronal ribonucleoprotein granule"/>
    <property type="evidence" value="ECO:0007669"/>
    <property type="project" value="EnsemblMetazoa"/>
</dbReference>
<feature type="region of interest" description="Disordered" evidence="9">
    <location>
        <begin position="233"/>
        <end position="402"/>
    </location>
</feature>
<feature type="compositionally biased region" description="Low complexity" evidence="9">
    <location>
        <begin position="196"/>
        <end position="206"/>
    </location>
</feature>
<evidence type="ECO:0000256" key="3">
    <source>
        <dbReference type="ARBA" id="ARBA00022490"/>
    </source>
</evidence>
<feature type="compositionally biased region" description="Low complexity" evidence="9">
    <location>
        <begin position="114"/>
        <end position="124"/>
    </location>
</feature>
<feature type="short sequence motif" description="TFG box" evidence="8">
    <location>
        <begin position="516"/>
        <end position="536"/>
    </location>
</feature>
<feature type="compositionally biased region" description="Basic and acidic residues" evidence="9">
    <location>
        <begin position="511"/>
        <end position="528"/>
    </location>
</feature>
<sequence>MSGGLPELGSKISLISKADIRYEGRLYTVDPQECTIALSSVRSFGTEDRDTQFQIAPQSQIYDYILFRGSDIKDIRVVNNHTLPHHNDPAIMQAQLQNGPPQMPQHFPMPSGMSAPPQQQQVPSQQPPQMPSGGGSGGAGGAGAPGGGGPGYGNGNPFGNLGGPNLANMVGNAGGSLAPGSGAPGSGPFMHIGGNQQQPKPQQQKQPISVLDMLAGASRSTTPISLIVSPTAELTQQQQLHQQQNAGQGGNGRDAGHKRQNHQQQQNQQQQQRGGSSHNNMQQQQQQRGGGSGTDFYNQQRDRRDSGRQMDNNYSNNYNNNNNQRNRGGGNGMQQQQRGGNGGGGGGGNGGGNNPAWNMHRGNQNSNNMMNMRNRGMGSRGPMRPNQGYRPQSANNQNKPRNKIKFEGDFDFEQANNKFEELRSQLAKLKVAEDGAPKPATNATAANTTATNEQVGEKVEGVHTLNGETDKKDDSGNETGAGEHEPEEDDVAVCYDKTKSFFDNISCEAAQDRSKNKKNDWRQERKLNTETFGVSSTRRGSSYRGRNHFYNNNGNVGGGGIGGMNSGYGGAPGYNRNNYRMGGGGGNFRNRSNNRNNGGGRGGNGMPNITNGNTAAALKAANNAAGNGSNATDSSAPNATTATTKSTSLLPEQTQQVAAVSQ</sequence>
<dbReference type="CDD" id="cd01736">
    <property type="entry name" value="LSm14_N"/>
    <property type="match status" value="1"/>
</dbReference>
<evidence type="ECO:0000313" key="14">
    <source>
        <dbReference type="EMBL" id="KMY99255.1"/>
    </source>
</evidence>
<dbReference type="InterPro" id="IPR047575">
    <property type="entry name" value="Sm"/>
</dbReference>
<dbReference type="Proteomes" id="UP000035880">
    <property type="component" value="Chromosome 3L"/>
</dbReference>
<feature type="compositionally biased region" description="Polar residues" evidence="9">
    <location>
        <begin position="649"/>
        <end position="662"/>
    </location>
</feature>
<feature type="domain" description="TFG box profile" evidence="12">
    <location>
        <begin position="516"/>
        <end position="536"/>
    </location>
</feature>
<dbReference type="EMBL" id="CM002912">
    <property type="protein sequence ID" value="KMY99255.1"/>
    <property type="molecule type" value="Genomic_DNA"/>
</dbReference>
<feature type="domain" description="Sm" evidence="13">
    <location>
        <begin position="1"/>
        <end position="81"/>
    </location>
</feature>
<accession>A0A0J9UJX2</accession>
<dbReference type="KEGG" id="dsi:Dsimw501_GD14383"/>
<reference evidence="14" key="2">
    <citation type="submission" date="2014-06" db="EMBL/GenBank/DDBJ databases">
        <authorList>
            <person name="Hu T."/>
            <person name="Eisen M.B."/>
            <person name="Thornton K.R."/>
            <person name="Andolfatto P."/>
        </authorList>
    </citation>
    <scope>NUCLEOTIDE SEQUENCE</scope>
    <source>
        <strain evidence="14">W501</strain>
    </source>
</reference>
<keyword evidence="5" id="KW-0507">mRNA processing</keyword>
<evidence type="ECO:0000259" key="13">
    <source>
        <dbReference type="PROSITE" id="PS52002"/>
    </source>
</evidence>
<comment type="similarity">
    <text evidence="2">Belongs to the LSM14 family.</text>
</comment>
<feature type="region of interest" description="Disordered" evidence="9">
    <location>
        <begin position="95"/>
        <end position="156"/>
    </location>
</feature>
<comment type="subcellular location">
    <subcellularLocation>
        <location evidence="1">Cytoplasm</location>
    </subcellularLocation>
</comment>
<evidence type="ECO:0000256" key="8">
    <source>
        <dbReference type="PROSITE-ProRule" id="PRU00869"/>
    </source>
</evidence>
<keyword evidence="3" id="KW-0963">Cytoplasm</keyword>
<dbReference type="InterPro" id="IPR025609">
    <property type="entry name" value="Lsm14-like_N"/>
</dbReference>
<feature type="region of interest" description="Disordered" evidence="9">
    <location>
        <begin position="582"/>
        <end position="662"/>
    </location>
</feature>
<feature type="compositionally biased region" description="Gly residues" evidence="9">
    <location>
        <begin position="339"/>
        <end position="353"/>
    </location>
</feature>
<dbReference type="SMART" id="SM01199">
    <property type="entry name" value="FDF"/>
    <property type="match status" value="1"/>
</dbReference>
<evidence type="ECO:0000256" key="1">
    <source>
        <dbReference type="ARBA" id="ARBA00004496"/>
    </source>
</evidence>
<dbReference type="Bgee" id="FBgn0186066">
    <property type="expression patterns" value="Expressed in embryo and 3 other cell types or tissues"/>
</dbReference>
<feature type="short sequence motif" description="FFD box" evidence="7">
    <location>
        <begin position="493"/>
        <end position="509"/>
    </location>
</feature>
<dbReference type="Gene3D" id="2.30.30.100">
    <property type="match status" value="1"/>
</dbReference>
<evidence type="ECO:0000256" key="5">
    <source>
        <dbReference type="ARBA" id="ARBA00022664"/>
    </source>
</evidence>
<evidence type="ECO:0000256" key="2">
    <source>
        <dbReference type="ARBA" id="ARBA00010415"/>
    </source>
</evidence>
<dbReference type="PANTHER" id="PTHR13586:SF0">
    <property type="entry name" value="TRAILER HITCH, ISOFORM H"/>
    <property type="match status" value="1"/>
</dbReference>
<feature type="compositionally biased region" description="Low complexity" evidence="9">
    <location>
        <begin position="533"/>
        <end position="546"/>
    </location>
</feature>
<gene>
    <name evidence="14" type="primary">Dsim\GD14383</name>
    <name evidence="14" type="ORF">Dsimw501_GD14383</name>
</gene>
<dbReference type="Pfam" id="PF09532">
    <property type="entry name" value="FDF"/>
    <property type="match status" value="2"/>
</dbReference>
<feature type="compositionally biased region" description="Low complexity" evidence="9">
    <location>
        <begin position="236"/>
        <end position="246"/>
    </location>
</feature>
<dbReference type="InterPro" id="IPR010920">
    <property type="entry name" value="LSM_dom_sf"/>
</dbReference>
<feature type="compositionally biased region" description="Low complexity" evidence="9">
    <location>
        <begin position="262"/>
        <end position="287"/>
    </location>
</feature>